<accession>A0A7S4E8S2</accession>
<dbReference type="EMBL" id="CAKKNE010000001">
    <property type="protein sequence ID" value="CAH0364039.1"/>
    <property type="molecule type" value="Genomic_DNA"/>
</dbReference>
<keyword evidence="9" id="KW-1185">Reference proteome</keyword>
<dbReference type="PROSITE" id="PS51545">
    <property type="entry name" value="PIK_HELICAL"/>
    <property type="match status" value="1"/>
</dbReference>
<dbReference type="Pfam" id="PF00027">
    <property type="entry name" value="cNMP_binding"/>
    <property type="match status" value="1"/>
</dbReference>
<dbReference type="GO" id="GO:0016477">
    <property type="term" value="P:cell migration"/>
    <property type="evidence" value="ECO:0007669"/>
    <property type="project" value="TreeGrafter"/>
</dbReference>
<evidence type="ECO:0000259" key="6">
    <source>
        <dbReference type="PROSITE" id="PS51545"/>
    </source>
</evidence>
<sequence length="922" mass="100803">MWQPSTPAPPPRERAENVRAMRNARVERLGTDGAVDASTTTFLRSIPAFQGFGENQLRRIRAALRRRAYAAHEILIEQGAAIGSDAFFVLASGRVRVFVDGRQVAVLSAGDYVGERALVLREPRASTCVADAEGCACLVLDAEAFEDAVLARGSEDLSPSKRTRRRSSWVRSFNAYEHDARDEGAGRLGAFAADYAALLSETSGDGDFSSALNGDALSPVKAAELRLLLLAELTPELSAEEAVDRIIGLAERVFPGTVAVRDPVAGEAHRIVVADSALAAPVTSRGRLLAILELRGGSIPPSWVPAATIFAEALAAPLASSRTARRDSVHADDPPPPPPPPAAGLEKLIAAHVLHRPSKEEKRLLWAAREALVGEPRALPKVLLAVDWSVKSQVREAYRLLGKWAPLPPLHALQLLSKRFPDAKVRAFAVRCLEPLGDADLAAVTLQLVQVVKADRCHDTALNRFLLRRALRSPLVCGHALYWALAAEIDKETHACRVLHDVYARSCGAYRAKLGHQVLLVKRLAAISAKLASVKSNRDDKLRVLLSEVVLAPTFQLPLSPYMVCAGLNIEKCRVLGSAKSPLWLEFTNAVVGAAPHVVIFKTGDDLRQDQLTLQLLRSMDALWRARGLDLRMSPYGCVATARHQGFIEVVPNASTLSEITRDERFRHGAPLLKSVRKLAAAKEAYYGSDALLKWLARAARERAPAVSFGPPGSFRHAGLAPPTTLPPPPKWRTARRREEVNPLQEGSRVYSVLDHFVRSLAGYSVATRVLGVGDRHNDNIMVATDGRYFHVDFGHFLGHFKSKFGVKRESASFVLTPHMETVLGGRGAGYRFRRFEELCVEAFVVLRDEADHLMILLMLMVDAGIPELSNLEDVAWVHRALILNERDNAKAAAKFLALVDAALDDRRTRSMHAIHSLVHTS</sequence>
<dbReference type="Pfam" id="PF00454">
    <property type="entry name" value="PI3_PI4_kinase"/>
    <property type="match status" value="1"/>
</dbReference>
<dbReference type="InterPro" id="IPR001263">
    <property type="entry name" value="PI3K_accessory_dom"/>
</dbReference>
<evidence type="ECO:0000313" key="7">
    <source>
        <dbReference type="EMBL" id="CAE0697283.1"/>
    </source>
</evidence>
<dbReference type="InterPro" id="IPR014710">
    <property type="entry name" value="RmlC-like_jellyroll"/>
</dbReference>
<dbReference type="Proteomes" id="UP000789595">
    <property type="component" value="Unassembled WGS sequence"/>
</dbReference>
<dbReference type="Gene3D" id="2.60.120.10">
    <property type="entry name" value="Jelly Rolls"/>
    <property type="match status" value="1"/>
</dbReference>
<proteinExistence type="predicted"/>
<dbReference type="SUPFAM" id="SSF48371">
    <property type="entry name" value="ARM repeat"/>
    <property type="match status" value="1"/>
</dbReference>
<organism evidence="7">
    <name type="scientific">Pelagomonas calceolata</name>
    <dbReference type="NCBI Taxonomy" id="35677"/>
    <lineage>
        <taxon>Eukaryota</taxon>
        <taxon>Sar</taxon>
        <taxon>Stramenopiles</taxon>
        <taxon>Ochrophyta</taxon>
        <taxon>Pelagophyceae</taxon>
        <taxon>Pelagomonadales</taxon>
        <taxon>Pelagomonadaceae</taxon>
        <taxon>Pelagomonas</taxon>
    </lineage>
</organism>
<evidence type="ECO:0000313" key="8">
    <source>
        <dbReference type="EMBL" id="CAH0364039.1"/>
    </source>
</evidence>
<feature type="domain" description="Cyclic nucleotide-binding" evidence="4">
    <location>
        <begin position="48"/>
        <end position="149"/>
    </location>
</feature>
<dbReference type="InterPro" id="IPR036940">
    <property type="entry name" value="PI3/4_kinase_cat_sf"/>
</dbReference>
<dbReference type="AlphaFoldDB" id="A0A7S4E8S2"/>
<dbReference type="SMART" id="SM00100">
    <property type="entry name" value="cNMP"/>
    <property type="match status" value="1"/>
</dbReference>
<feature type="domain" description="PI3K/PI4K catalytic" evidence="5">
    <location>
        <begin position="569"/>
        <end position="909"/>
    </location>
</feature>
<reference evidence="7" key="1">
    <citation type="submission" date="2021-01" db="EMBL/GenBank/DDBJ databases">
        <authorList>
            <person name="Corre E."/>
            <person name="Pelletier E."/>
            <person name="Niang G."/>
            <person name="Scheremetjew M."/>
            <person name="Finn R."/>
            <person name="Kale V."/>
            <person name="Holt S."/>
            <person name="Cochrane G."/>
            <person name="Meng A."/>
            <person name="Brown T."/>
            <person name="Cohen L."/>
        </authorList>
    </citation>
    <scope>NUCLEOTIDE SEQUENCE</scope>
    <source>
        <strain evidence="7">CCMP1756</strain>
    </source>
</reference>
<evidence type="ECO:0000259" key="4">
    <source>
        <dbReference type="PROSITE" id="PS50042"/>
    </source>
</evidence>
<dbReference type="InterPro" id="IPR016024">
    <property type="entry name" value="ARM-type_fold"/>
</dbReference>
<evidence type="ECO:0000256" key="2">
    <source>
        <dbReference type="ARBA" id="ARBA00022777"/>
    </source>
</evidence>
<dbReference type="GO" id="GO:0016303">
    <property type="term" value="F:1-phosphatidylinositol-3-kinase activity"/>
    <property type="evidence" value="ECO:0007669"/>
    <property type="project" value="TreeGrafter"/>
</dbReference>
<dbReference type="EMBL" id="HBIW01014766">
    <property type="protein sequence ID" value="CAE0697283.1"/>
    <property type="molecule type" value="Transcribed_RNA"/>
</dbReference>
<dbReference type="InterPro" id="IPR000403">
    <property type="entry name" value="PI3/4_kinase_cat_dom"/>
</dbReference>
<dbReference type="PROSITE" id="PS00915">
    <property type="entry name" value="PI3_4_KINASE_1"/>
    <property type="match status" value="1"/>
</dbReference>
<dbReference type="Gene3D" id="1.25.40.70">
    <property type="entry name" value="Phosphatidylinositol 3-kinase, accessory domain (PIK)"/>
    <property type="match status" value="1"/>
</dbReference>
<dbReference type="GO" id="GO:0043491">
    <property type="term" value="P:phosphatidylinositol 3-kinase/protein kinase B signal transduction"/>
    <property type="evidence" value="ECO:0007669"/>
    <property type="project" value="TreeGrafter"/>
</dbReference>
<reference evidence="8" key="2">
    <citation type="submission" date="2021-11" db="EMBL/GenBank/DDBJ databases">
        <authorList>
            <consortium name="Genoscope - CEA"/>
            <person name="William W."/>
        </authorList>
    </citation>
    <scope>NUCLEOTIDE SEQUENCE</scope>
</reference>
<dbReference type="PANTHER" id="PTHR10048">
    <property type="entry name" value="PHOSPHATIDYLINOSITOL KINASE"/>
    <property type="match status" value="1"/>
</dbReference>
<evidence type="ECO:0000313" key="9">
    <source>
        <dbReference type="Proteomes" id="UP000789595"/>
    </source>
</evidence>
<evidence type="ECO:0008006" key="10">
    <source>
        <dbReference type="Google" id="ProtNLM"/>
    </source>
</evidence>
<gene>
    <name evidence="7" type="ORF">PCAL00307_LOCUS12719</name>
    <name evidence="8" type="ORF">PECAL_1P03870</name>
</gene>
<dbReference type="InterPro" id="IPR011009">
    <property type="entry name" value="Kinase-like_dom_sf"/>
</dbReference>
<dbReference type="PROSITE" id="PS50042">
    <property type="entry name" value="CNMP_BINDING_3"/>
    <property type="match status" value="1"/>
</dbReference>
<dbReference type="SMART" id="SM00145">
    <property type="entry name" value="PI3Ka"/>
    <property type="match status" value="1"/>
</dbReference>
<dbReference type="SUPFAM" id="SSF56112">
    <property type="entry name" value="Protein kinase-like (PK-like)"/>
    <property type="match status" value="1"/>
</dbReference>
<dbReference type="PANTHER" id="PTHR10048:SF14">
    <property type="entry name" value="LD28067P"/>
    <property type="match status" value="1"/>
</dbReference>
<dbReference type="InterPro" id="IPR015433">
    <property type="entry name" value="PI3/4_kinase"/>
</dbReference>
<dbReference type="InterPro" id="IPR018490">
    <property type="entry name" value="cNMP-bd_dom_sf"/>
</dbReference>
<evidence type="ECO:0000256" key="1">
    <source>
        <dbReference type="ARBA" id="ARBA00022679"/>
    </source>
</evidence>
<dbReference type="CDD" id="cd00038">
    <property type="entry name" value="CAP_ED"/>
    <property type="match status" value="1"/>
</dbReference>
<dbReference type="InterPro" id="IPR000595">
    <property type="entry name" value="cNMP-bd_dom"/>
</dbReference>
<dbReference type="InterPro" id="IPR042236">
    <property type="entry name" value="PI3K_accessory_sf"/>
</dbReference>
<protein>
    <recommendedName>
        <fullName evidence="10">Phosphatidylinositol 3-kinase</fullName>
    </recommendedName>
</protein>
<dbReference type="Gene3D" id="1.10.1070.11">
    <property type="entry name" value="Phosphatidylinositol 3-/4-kinase, catalytic domain"/>
    <property type="match status" value="1"/>
</dbReference>
<feature type="region of interest" description="Disordered" evidence="3">
    <location>
        <begin position="718"/>
        <end position="737"/>
    </location>
</feature>
<dbReference type="SMART" id="SM00146">
    <property type="entry name" value="PI3Kc"/>
    <property type="match status" value="1"/>
</dbReference>
<dbReference type="OrthoDB" id="67688at2759"/>
<evidence type="ECO:0000256" key="3">
    <source>
        <dbReference type="SAM" id="MobiDB-lite"/>
    </source>
</evidence>
<dbReference type="GO" id="GO:0005886">
    <property type="term" value="C:plasma membrane"/>
    <property type="evidence" value="ECO:0007669"/>
    <property type="project" value="TreeGrafter"/>
</dbReference>
<feature type="domain" description="PIK helical" evidence="6">
    <location>
        <begin position="331"/>
        <end position="513"/>
    </location>
</feature>
<dbReference type="GO" id="GO:0005737">
    <property type="term" value="C:cytoplasm"/>
    <property type="evidence" value="ECO:0007669"/>
    <property type="project" value="TreeGrafter"/>
</dbReference>
<dbReference type="InterPro" id="IPR018936">
    <property type="entry name" value="PI3/4_kinase_CS"/>
</dbReference>
<name>A0A7S4E8S2_9STRA</name>
<dbReference type="GO" id="GO:0048015">
    <property type="term" value="P:phosphatidylinositol-mediated signaling"/>
    <property type="evidence" value="ECO:0007669"/>
    <property type="project" value="TreeGrafter"/>
</dbReference>
<keyword evidence="2" id="KW-0418">Kinase</keyword>
<dbReference type="GO" id="GO:0035005">
    <property type="term" value="F:1-phosphatidylinositol-4-phosphate 3-kinase activity"/>
    <property type="evidence" value="ECO:0007669"/>
    <property type="project" value="TreeGrafter"/>
</dbReference>
<evidence type="ECO:0000259" key="5">
    <source>
        <dbReference type="PROSITE" id="PS50290"/>
    </source>
</evidence>
<dbReference type="Pfam" id="PF00613">
    <property type="entry name" value="PI3Ka"/>
    <property type="match status" value="1"/>
</dbReference>
<dbReference type="SUPFAM" id="SSF51206">
    <property type="entry name" value="cAMP-binding domain-like"/>
    <property type="match status" value="1"/>
</dbReference>
<dbReference type="GO" id="GO:0005942">
    <property type="term" value="C:phosphatidylinositol 3-kinase complex"/>
    <property type="evidence" value="ECO:0007669"/>
    <property type="project" value="TreeGrafter"/>
</dbReference>
<dbReference type="PROSITE" id="PS50290">
    <property type="entry name" value="PI3_4_KINASE_3"/>
    <property type="match status" value="1"/>
</dbReference>
<keyword evidence="1" id="KW-0808">Transferase</keyword>
<dbReference type="Gene3D" id="3.30.1010.10">
    <property type="entry name" value="Phosphatidylinositol 3-kinase Catalytic Subunit, Chain A, domain 4"/>
    <property type="match status" value="1"/>
</dbReference>